<dbReference type="Pfam" id="PF11298">
    <property type="entry name" value="DUF3099"/>
    <property type="match status" value="1"/>
</dbReference>
<sequence>MSKAQPIRITTAGRSRAEDIAIRQKRYAISMSIRSLCFIGAVIAGLAGIGWLWPILIVAALILPYIAVVMANATNTKSDEMNLMDSPYGPRQLSSGREQQLNEKREDD</sequence>
<dbReference type="OrthoDB" id="4229919at2"/>
<feature type="transmembrane region" description="Helical" evidence="2">
    <location>
        <begin position="55"/>
        <end position="74"/>
    </location>
</feature>
<evidence type="ECO:0000313" key="4">
    <source>
        <dbReference type="Proteomes" id="UP000033772"/>
    </source>
</evidence>
<gene>
    <name evidence="3" type="ORF">UG56_016125</name>
</gene>
<accession>A0A1J4N2B3</accession>
<dbReference type="RefSeq" id="WP_045549643.1">
    <property type="nucleotide sequence ID" value="NZ_JZDQ02000022.1"/>
</dbReference>
<dbReference type="STRING" id="1844.UG56_016125"/>
<keyword evidence="4" id="KW-1185">Reference proteome</keyword>
<keyword evidence="2" id="KW-0472">Membrane</keyword>
<dbReference type="Proteomes" id="UP000033772">
    <property type="component" value="Unassembled WGS sequence"/>
</dbReference>
<dbReference type="EMBL" id="JZDQ02000022">
    <property type="protein sequence ID" value="OIJ25709.1"/>
    <property type="molecule type" value="Genomic_DNA"/>
</dbReference>
<protein>
    <recommendedName>
        <fullName evidence="5">DUF3099 domain-containing protein</fullName>
    </recommendedName>
</protein>
<proteinExistence type="predicted"/>
<name>A0A1J4N2B3_9ACTN</name>
<comment type="caution">
    <text evidence="3">The sequence shown here is derived from an EMBL/GenBank/DDBJ whole genome shotgun (WGS) entry which is preliminary data.</text>
</comment>
<organism evidence="3 4">
    <name type="scientific">Nocardioides luteus</name>
    <dbReference type="NCBI Taxonomy" id="1844"/>
    <lineage>
        <taxon>Bacteria</taxon>
        <taxon>Bacillati</taxon>
        <taxon>Actinomycetota</taxon>
        <taxon>Actinomycetes</taxon>
        <taxon>Propionibacteriales</taxon>
        <taxon>Nocardioidaceae</taxon>
        <taxon>Nocardioides</taxon>
    </lineage>
</organism>
<feature type="region of interest" description="Disordered" evidence="1">
    <location>
        <begin position="79"/>
        <end position="108"/>
    </location>
</feature>
<dbReference type="InterPro" id="IPR021449">
    <property type="entry name" value="DUF3099"/>
</dbReference>
<dbReference type="AlphaFoldDB" id="A0A1J4N2B3"/>
<evidence type="ECO:0000256" key="1">
    <source>
        <dbReference type="SAM" id="MobiDB-lite"/>
    </source>
</evidence>
<feature type="transmembrane region" description="Helical" evidence="2">
    <location>
        <begin position="31"/>
        <end position="49"/>
    </location>
</feature>
<keyword evidence="2" id="KW-1133">Transmembrane helix</keyword>
<reference evidence="3" key="1">
    <citation type="submission" date="2016-10" db="EMBL/GenBank/DDBJ databases">
        <title>Draft Genome Sequence of Nocardioides luteus Strain BAFB, an Alkane-Degrading Bacterium Isolated from JP-7 Polluted Soil.</title>
        <authorList>
            <person name="Brown L."/>
            <person name="Ruiz O.N."/>
            <person name="Gunasekera T."/>
        </authorList>
    </citation>
    <scope>NUCLEOTIDE SEQUENCE [LARGE SCALE GENOMIC DNA]</scope>
    <source>
        <strain evidence="3">BAFB</strain>
    </source>
</reference>
<evidence type="ECO:0000256" key="2">
    <source>
        <dbReference type="SAM" id="Phobius"/>
    </source>
</evidence>
<evidence type="ECO:0000313" key="3">
    <source>
        <dbReference type="EMBL" id="OIJ25709.1"/>
    </source>
</evidence>
<evidence type="ECO:0008006" key="5">
    <source>
        <dbReference type="Google" id="ProtNLM"/>
    </source>
</evidence>
<keyword evidence="2" id="KW-0812">Transmembrane</keyword>